<evidence type="ECO:0000313" key="3">
    <source>
        <dbReference type="Proteomes" id="UP000242886"/>
    </source>
</evidence>
<organism evidence="2 3">
    <name type="scientific">Sterolibacterium denitrificans</name>
    <dbReference type="NCBI Taxonomy" id="157592"/>
    <lineage>
        <taxon>Bacteria</taxon>
        <taxon>Pseudomonadati</taxon>
        <taxon>Pseudomonadota</taxon>
        <taxon>Betaproteobacteria</taxon>
        <taxon>Nitrosomonadales</taxon>
        <taxon>Sterolibacteriaceae</taxon>
        <taxon>Sterolibacterium</taxon>
    </lineage>
</organism>
<dbReference type="EMBL" id="LT837803">
    <property type="protein sequence ID" value="SMB29363.1"/>
    <property type="molecule type" value="Genomic_DNA"/>
</dbReference>
<dbReference type="AlphaFoldDB" id="A0A7Z7HSC5"/>
<keyword evidence="1" id="KW-0732">Signal</keyword>
<proteinExistence type="predicted"/>
<feature type="chain" id="PRO_5030830450" evidence="1">
    <location>
        <begin position="32"/>
        <end position="118"/>
    </location>
</feature>
<accession>A0A7Z7HSC5</accession>
<name>A0A7Z7HSC5_9PROT</name>
<protein>
    <submittedName>
        <fullName evidence="2">Uncharacterized protein</fullName>
    </submittedName>
</protein>
<gene>
    <name evidence="2" type="ORF">SDENCHOL_20806</name>
</gene>
<evidence type="ECO:0000313" key="2">
    <source>
        <dbReference type="EMBL" id="SMB29363.1"/>
    </source>
</evidence>
<dbReference type="Proteomes" id="UP000242886">
    <property type="component" value="Chromosome SDENCHOL"/>
</dbReference>
<evidence type="ECO:0000256" key="1">
    <source>
        <dbReference type="SAM" id="SignalP"/>
    </source>
</evidence>
<reference evidence="2" key="1">
    <citation type="submission" date="2017-03" db="EMBL/GenBank/DDBJ databases">
        <authorList>
            <consortium name="AG Boll"/>
        </authorList>
    </citation>
    <scope>NUCLEOTIDE SEQUENCE [LARGE SCALE GENOMIC DNA]</scope>
    <source>
        <strain evidence="2">Chol</strain>
    </source>
</reference>
<feature type="signal peptide" evidence="1">
    <location>
        <begin position="1"/>
        <end position="31"/>
    </location>
</feature>
<sequence>MTPSPSIALRWLAIPLLALGLSVGVSNAALAQDAQDAQTRCAQAHDPAHCMARLQAKAACRQERGRELQQCIYDHMPPMDCSKVQDSARCALRQQAVKACHDKLGKERRACLLAHGLH</sequence>
<keyword evidence="3" id="KW-1185">Reference proteome</keyword>
<dbReference type="RefSeq" id="WP_067169526.1">
    <property type="nucleotide sequence ID" value="NZ_LFZK01000001.1"/>
</dbReference>